<dbReference type="InterPro" id="IPR008979">
    <property type="entry name" value="Galactose-bd-like_sf"/>
</dbReference>
<dbReference type="SUPFAM" id="SSF49785">
    <property type="entry name" value="Galactose-binding domain-like"/>
    <property type="match status" value="1"/>
</dbReference>
<gene>
    <name evidence="8" type="ORF">SAMN05444387_4500</name>
</gene>
<dbReference type="InterPro" id="IPR011024">
    <property type="entry name" value="G_crystallin-like"/>
</dbReference>
<keyword evidence="3" id="KW-0732">Signal</keyword>
<evidence type="ECO:0000256" key="4">
    <source>
        <dbReference type="ARBA" id="ARBA00022737"/>
    </source>
</evidence>
<comment type="caution">
    <text evidence="8">The sequence shown here is derived from an EMBL/GenBank/DDBJ whole genome shotgun (WGS) entry which is preliminary data.</text>
</comment>
<dbReference type="InterPro" id="IPR005084">
    <property type="entry name" value="CBM6"/>
</dbReference>
<dbReference type="SUPFAM" id="SSF49695">
    <property type="entry name" value="gamma-Crystallin-like"/>
    <property type="match status" value="1"/>
</dbReference>
<evidence type="ECO:0000256" key="1">
    <source>
        <dbReference type="ARBA" id="ARBA00006865"/>
    </source>
</evidence>
<dbReference type="InterPro" id="IPR001064">
    <property type="entry name" value="Beta/gamma_crystallin"/>
</dbReference>
<proteinExistence type="inferred from homology"/>
<feature type="domain" description="CBM6" evidence="6">
    <location>
        <begin position="411"/>
        <end position="533"/>
    </location>
</feature>
<dbReference type="SMART" id="SM00247">
    <property type="entry name" value="XTALbg"/>
    <property type="match status" value="1"/>
</dbReference>
<evidence type="ECO:0000256" key="3">
    <source>
        <dbReference type="ARBA" id="ARBA00022729"/>
    </source>
</evidence>
<dbReference type="SUPFAM" id="SSF49899">
    <property type="entry name" value="Concanavalin A-like lectins/glucanases"/>
    <property type="match status" value="1"/>
</dbReference>
<comment type="similarity">
    <text evidence="2">Belongs to the beta/gamma-crystallin family.</text>
</comment>
<dbReference type="PROSITE" id="PS51762">
    <property type="entry name" value="GH16_2"/>
    <property type="match status" value="1"/>
</dbReference>
<keyword evidence="4" id="KW-0677">Repeat</keyword>
<feature type="domain" description="GH16" evidence="7">
    <location>
        <begin position="35"/>
        <end position="283"/>
    </location>
</feature>
<dbReference type="Pfam" id="PF18962">
    <property type="entry name" value="Por_Secre_tail"/>
    <property type="match status" value="1"/>
</dbReference>
<evidence type="ECO:0000259" key="5">
    <source>
        <dbReference type="PROSITE" id="PS50915"/>
    </source>
</evidence>
<accession>A0ABY1J9E0</accession>
<comment type="similarity">
    <text evidence="1">Belongs to the glycosyl hydrolase 16 family.</text>
</comment>
<evidence type="ECO:0000313" key="9">
    <source>
        <dbReference type="Proteomes" id="UP000184216"/>
    </source>
</evidence>
<dbReference type="CDD" id="cd04080">
    <property type="entry name" value="CBM6_cellulase-like"/>
    <property type="match status" value="1"/>
</dbReference>
<dbReference type="PROSITE" id="PS50915">
    <property type="entry name" value="CRYSTALLIN_BETA_GAMMA"/>
    <property type="match status" value="1"/>
</dbReference>
<evidence type="ECO:0000313" key="8">
    <source>
        <dbReference type="EMBL" id="SHN18174.1"/>
    </source>
</evidence>
<reference evidence="8 9" key="1">
    <citation type="submission" date="2016-11" db="EMBL/GenBank/DDBJ databases">
        <authorList>
            <person name="Varghese N."/>
            <person name="Submissions S."/>
        </authorList>
    </citation>
    <scope>NUCLEOTIDE SEQUENCE [LARGE SCALE GENOMIC DNA]</scope>
    <source>
        <strain evidence="8 9">DSM 6368</strain>
    </source>
</reference>
<dbReference type="InterPro" id="IPR026444">
    <property type="entry name" value="Secre_tail"/>
</dbReference>
<dbReference type="InterPro" id="IPR013320">
    <property type="entry name" value="ConA-like_dom_sf"/>
</dbReference>
<protein>
    <submittedName>
        <fullName evidence="8">Por secretion system C-terminal sorting domain-containing protein</fullName>
    </submittedName>
</protein>
<evidence type="ECO:0000256" key="2">
    <source>
        <dbReference type="ARBA" id="ARBA00009646"/>
    </source>
</evidence>
<keyword evidence="9" id="KW-1185">Reference proteome</keyword>
<name>A0ABY1J9E0_9FLAO</name>
<dbReference type="RefSeq" id="WP_242607235.1">
    <property type="nucleotide sequence ID" value="NZ_FRBX01000008.1"/>
</dbReference>
<evidence type="ECO:0000259" key="7">
    <source>
        <dbReference type="PROSITE" id="PS51762"/>
    </source>
</evidence>
<feature type="domain" description="Beta/gamma crystallin 'Greek key'" evidence="5">
    <location>
        <begin position="317"/>
        <end position="361"/>
    </location>
</feature>
<dbReference type="Gene3D" id="2.60.20.10">
    <property type="entry name" value="Crystallins"/>
    <property type="match status" value="1"/>
</dbReference>
<dbReference type="InterPro" id="IPR000757">
    <property type="entry name" value="Beta-glucanase-like"/>
</dbReference>
<dbReference type="Gene3D" id="2.60.120.260">
    <property type="entry name" value="Galactose-binding domain-like"/>
    <property type="match status" value="1"/>
</dbReference>
<dbReference type="SMART" id="SM00606">
    <property type="entry name" value="CBD_IV"/>
    <property type="match status" value="1"/>
</dbReference>
<sequence>MKKYIQVLSNSKLLILTFIFFGLSGQAQVIMFDDFNYSGNTDPQLASFNKWQIINGVSGPPEGATYSRNNVNFITDPNDASNKLMTLKTTVNGQSKAITHSRIESSYEYFEGTYASRVYLSDEAFASKDANIQTFFTIVSSALAQDGSKYSELDIIEYMAADKWGVSPDNRVGYTTSYHKYIANPWKPWKTYSTQQKSLAGWHTFIATCTDGVNIRYYMDNTLIATHSVTDNETQAGLSVYPRSTMQIAFANWIWNNVLGIGTGNRENTFMTDWVLYYKNTAVDLAQINTLVASYKAQGLKRRNLAGQTFYDTPQSGVATVYKDCNYGGYAVSLPAGNYTLANLQAKGILDNDISSLKVQTGYEVVLYANDNFAGSSAIITSDNTCLVANSFNDIASSVRVRAVTNSSPSILIEAENYTSMSGIQTEATTDTGGGLNVGYADTADWLSYSNINFPTSGSYLIEYRVASGVSGAIISSDLSAGTIQLGAVNIPNTGGWQNWQTVSQTVNVNAGTYNFGIYIQNTGVNINWIRITKSASALAAKSDSTDKIESLTVYPNPTESELFFSAEIIGANLSIINSQDGATVSSQKANSNSIDVAGLKSGVYLILVEKDGIKTVRRFIKK</sequence>
<dbReference type="NCBIfam" id="TIGR04183">
    <property type="entry name" value="Por_Secre_tail"/>
    <property type="match status" value="1"/>
</dbReference>
<organism evidence="8 9">
    <name type="scientific">Flavobacterium pectinovorum</name>
    <dbReference type="NCBI Taxonomy" id="29533"/>
    <lineage>
        <taxon>Bacteria</taxon>
        <taxon>Pseudomonadati</taxon>
        <taxon>Bacteroidota</taxon>
        <taxon>Flavobacteriia</taxon>
        <taxon>Flavobacteriales</taxon>
        <taxon>Flavobacteriaceae</taxon>
        <taxon>Flavobacterium</taxon>
    </lineage>
</organism>
<dbReference type="CDD" id="cd00413">
    <property type="entry name" value="Glyco_hydrolase_16"/>
    <property type="match status" value="1"/>
</dbReference>
<evidence type="ECO:0000259" key="6">
    <source>
        <dbReference type="PROSITE" id="PS51175"/>
    </source>
</evidence>
<dbReference type="EMBL" id="FRBX01000008">
    <property type="protein sequence ID" value="SHN18174.1"/>
    <property type="molecule type" value="Genomic_DNA"/>
</dbReference>
<dbReference type="PROSITE" id="PS51175">
    <property type="entry name" value="CBM6"/>
    <property type="match status" value="1"/>
</dbReference>
<dbReference type="Gene3D" id="2.60.120.200">
    <property type="match status" value="1"/>
</dbReference>
<dbReference type="InterPro" id="IPR006584">
    <property type="entry name" value="Cellulose-bd_IV"/>
</dbReference>
<dbReference type="Proteomes" id="UP000184216">
    <property type="component" value="Unassembled WGS sequence"/>
</dbReference>
<dbReference type="Pfam" id="PF03422">
    <property type="entry name" value="CBM_6"/>
    <property type="match status" value="1"/>
</dbReference>